<dbReference type="EMBL" id="WEGK01000007">
    <property type="protein sequence ID" value="MQY20664.1"/>
    <property type="molecule type" value="Genomic_DNA"/>
</dbReference>
<dbReference type="Proteomes" id="UP000438448">
    <property type="component" value="Unassembled WGS sequence"/>
</dbReference>
<evidence type="ECO:0000313" key="5">
    <source>
        <dbReference type="Proteomes" id="UP000438448"/>
    </source>
</evidence>
<dbReference type="AlphaFoldDB" id="A0A7K0D737"/>
<evidence type="ECO:0000313" key="4">
    <source>
        <dbReference type="EMBL" id="MQY20664.1"/>
    </source>
</evidence>
<accession>A0A7K0D737</accession>
<feature type="region of interest" description="Disordered" evidence="1">
    <location>
        <begin position="99"/>
        <end position="119"/>
    </location>
</feature>
<protein>
    <recommendedName>
        <fullName evidence="3">DUF1707 domain-containing protein</fullName>
    </recommendedName>
</protein>
<feature type="region of interest" description="Disordered" evidence="1">
    <location>
        <begin position="226"/>
        <end position="246"/>
    </location>
</feature>
<keyword evidence="5" id="KW-1185">Reference proteome</keyword>
<evidence type="ECO:0000259" key="3">
    <source>
        <dbReference type="Pfam" id="PF08044"/>
    </source>
</evidence>
<feature type="compositionally biased region" description="Polar residues" evidence="1">
    <location>
        <begin position="100"/>
        <end position="110"/>
    </location>
</feature>
<keyword evidence="2" id="KW-0472">Membrane</keyword>
<comment type="caution">
    <text evidence="4">The sequence shown here is derived from an EMBL/GenBank/DDBJ whole genome shotgun (WGS) entry which is preliminary data.</text>
</comment>
<evidence type="ECO:0000256" key="1">
    <source>
        <dbReference type="SAM" id="MobiDB-lite"/>
    </source>
</evidence>
<feature type="region of interest" description="Disordered" evidence="1">
    <location>
        <begin position="50"/>
        <end position="69"/>
    </location>
</feature>
<keyword evidence="2" id="KW-1133">Transmembrane helix</keyword>
<keyword evidence="2" id="KW-0812">Transmembrane</keyword>
<feature type="compositionally biased region" description="Low complexity" evidence="1">
    <location>
        <begin position="226"/>
        <end position="236"/>
    </location>
</feature>
<organism evidence="4 5">
    <name type="scientific">Nocardia macrotermitis</name>
    <dbReference type="NCBI Taxonomy" id="2585198"/>
    <lineage>
        <taxon>Bacteria</taxon>
        <taxon>Bacillati</taxon>
        <taxon>Actinomycetota</taxon>
        <taxon>Actinomycetes</taxon>
        <taxon>Mycobacteriales</taxon>
        <taxon>Nocardiaceae</taxon>
        <taxon>Nocardia</taxon>
    </lineage>
</organism>
<name>A0A7K0D737_9NOCA</name>
<dbReference type="InterPro" id="IPR012551">
    <property type="entry name" value="DUF1707_SHOCT-like"/>
</dbReference>
<dbReference type="Pfam" id="PF08044">
    <property type="entry name" value="DUF1707"/>
    <property type="match status" value="1"/>
</dbReference>
<sequence length="246" mass="26030">MAGTALDNAYADGELDNAEYHVRLEATGKAKTRGELYGLLDDLQVPHALSDLPPEPVAATPAPPSPRTNRGRIIAGVAIAVVVCVFAIVMMLLPDGGTTPRRSANASYTPGTVAASASPRANFTPDDAALMQHLPTGYDQSDCYHKDPQQGEAAALHCDPYSGHLEAAFFLYPDAETLQQGYDEDRRSAAHTACADGALDNPYAAGRYECTMSNGTAVVPTLEWPRPSRMSSASTSPPAPTVRRAC</sequence>
<gene>
    <name evidence="4" type="ORF">NRB20_37720</name>
</gene>
<feature type="domain" description="DUF1707" evidence="3">
    <location>
        <begin position="5"/>
        <end position="44"/>
    </location>
</feature>
<evidence type="ECO:0000256" key="2">
    <source>
        <dbReference type="SAM" id="Phobius"/>
    </source>
</evidence>
<reference evidence="4 5" key="1">
    <citation type="submission" date="2019-10" db="EMBL/GenBank/DDBJ databases">
        <title>Nocardia macrotermitis sp. nov. and Nocardia aurantia sp. nov., isolated from the gut of fungus growing-termite Macrotermes natalensis.</title>
        <authorList>
            <person name="Benndorf R."/>
            <person name="Schwitalla J."/>
            <person name="Martin K."/>
            <person name="De Beer W."/>
            <person name="Kaster A.-K."/>
            <person name="Vollmers J."/>
            <person name="Poulsen M."/>
            <person name="Beemelmanns C."/>
        </authorList>
    </citation>
    <scope>NUCLEOTIDE SEQUENCE [LARGE SCALE GENOMIC DNA]</scope>
    <source>
        <strain evidence="4 5">RB20</strain>
    </source>
</reference>
<feature type="transmembrane region" description="Helical" evidence="2">
    <location>
        <begin position="73"/>
        <end position="93"/>
    </location>
</feature>
<proteinExistence type="predicted"/>
<feature type="compositionally biased region" description="Pro residues" evidence="1">
    <location>
        <begin position="53"/>
        <end position="66"/>
    </location>
</feature>